<evidence type="ECO:0000313" key="2">
    <source>
        <dbReference type="EMBL" id="TFK03415.1"/>
    </source>
</evidence>
<gene>
    <name evidence="2" type="ORF">DR999_PMT14154</name>
</gene>
<reference evidence="2 3" key="1">
    <citation type="submission" date="2019-04" db="EMBL/GenBank/DDBJ databases">
        <title>Draft genome of the big-headed turtle Platysternon megacephalum.</title>
        <authorList>
            <person name="Gong S."/>
        </authorList>
    </citation>
    <scope>NUCLEOTIDE SEQUENCE [LARGE SCALE GENOMIC DNA]</scope>
    <source>
        <strain evidence="2">DO16091913</strain>
        <tissue evidence="2">Muscle</tissue>
    </source>
</reference>
<evidence type="ECO:0000313" key="3">
    <source>
        <dbReference type="Proteomes" id="UP000297703"/>
    </source>
</evidence>
<protein>
    <submittedName>
        <fullName evidence="2">Neuralized-like protein 2</fullName>
    </submittedName>
</protein>
<comment type="caution">
    <text evidence="2">The sequence shown here is derived from an EMBL/GenBank/DDBJ whole genome shotgun (WGS) entry which is preliminary data.</text>
</comment>
<organism evidence="2 3">
    <name type="scientific">Platysternon megacephalum</name>
    <name type="common">big-headed turtle</name>
    <dbReference type="NCBI Taxonomy" id="55544"/>
    <lineage>
        <taxon>Eukaryota</taxon>
        <taxon>Metazoa</taxon>
        <taxon>Chordata</taxon>
        <taxon>Craniata</taxon>
        <taxon>Vertebrata</taxon>
        <taxon>Euteleostomi</taxon>
        <taxon>Archelosauria</taxon>
        <taxon>Testudinata</taxon>
        <taxon>Testudines</taxon>
        <taxon>Cryptodira</taxon>
        <taxon>Durocryptodira</taxon>
        <taxon>Testudinoidea</taxon>
        <taxon>Platysternidae</taxon>
        <taxon>Platysternon</taxon>
    </lineage>
</organism>
<feature type="region of interest" description="Disordered" evidence="1">
    <location>
        <begin position="1"/>
        <end position="22"/>
    </location>
</feature>
<reference evidence="2 3" key="2">
    <citation type="submission" date="2019-04" db="EMBL/GenBank/DDBJ databases">
        <title>The genome sequence of big-headed turtle.</title>
        <authorList>
            <person name="Gong S."/>
        </authorList>
    </citation>
    <scope>NUCLEOTIDE SEQUENCE [LARGE SCALE GENOMIC DNA]</scope>
    <source>
        <strain evidence="2">DO16091913</strain>
        <tissue evidence="2">Muscle</tissue>
    </source>
</reference>
<dbReference type="Proteomes" id="UP000297703">
    <property type="component" value="Unassembled WGS sequence"/>
</dbReference>
<dbReference type="EMBL" id="QXTE01000158">
    <property type="protein sequence ID" value="TFK03415.1"/>
    <property type="molecule type" value="Genomic_DNA"/>
</dbReference>
<evidence type="ECO:0000256" key="1">
    <source>
        <dbReference type="SAM" id="MobiDB-lite"/>
    </source>
</evidence>
<proteinExistence type="predicted"/>
<keyword evidence="3" id="KW-1185">Reference proteome</keyword>
<sequence>MAWKGEDAVAQTEASGQGWGEAQPSITHGTVCRLHTALGSSVPAAQCMAALVDLCTGPLAVPIAVGSVLLWTHVAGDLRRDFSRFHSWHWCAEVTVCLHMGTEGRACSQLHVGPRAGSQEERCSCAAGVRRSLMLPPHARSVRGMDHICPAILWCRPEQLAALPGRSPCRMQGWGIDGGSVLAFPT</sequence>
<dbReference type="AlphaFoldDB" id="A0A4D9E4P8"/>
<name>A0A4D9E4P8_9SAUR</name>
<accession>A0A4D9E4P8</accession>